<organism evidence="2 3">
    <name type="scientific">Kineosphaera limosa NBRC 100340</name>
    <dbReference type="NCBI Taxonomy" id="1184609"/>
    <lineage>
        <taxon>Bacteria</taxon>
        <taxon>Bacillati</taxon>
        <taxon>Actinomycetota</taxon>
        <taxon>Actinomycetes</taxon>
        <taxon>Micrococcales</taxon>
        <taxon>Dermatophilaceae</taxon>
        <taxon>Kineosphaera</taxon>
    </lineage>
</organism>
<dbReference type="GO" id="GO:0006777">
    <property type="term" value="P:Mo-molybdopterin cofactor biosynthetic process"/>
    <property type="evidence" value="ECO:0007669"/>
    <property type="project" value="InterPro"/>
</dbReference>
<dbReference type="STRING" id="1184609.KILIM_058_00130"/>
<comment type="caution">
    <text evidence="2">The sequence shown here is derived from an EMBL/GenBank/DDBJ whole genome shotgun (WGS) entry which is preliminary data.</text>
</comment>
<dbReference type="CDD" id="cd00756">
    <property type="entry name" value="MoaE"/>
    <property type="match status" value="1"/>
</dbReference>
<gene>
    <name evidence="2" type="primary">moaE</name>
    <name evidence="2" type="ORF">KILIM_058_00130</name>
</gene>
<dbReference type="SUPFAM" id="SSF54690">
    <property type="entry name" value="Molybdopterin synthase subunit MoaE"/>
    <property type="match status" value="1"/>
</dbReference>
<dbReference type="Gene3D" id="3.90.1170.40">
    <property type="entry name" value="Molybdopterin biosynthesis MoaE subunit"/>
    <property type="match status" value="1"/>
</dbReference>
<evidence type="ECO:0000313" key="3">
    <source>
        <dbReference type="Proteomes" id="UP000008366"/>
    </source>
</evidence>
<feature type="region of interest" description="Disordered" evidence="1">
    <location>
        <begin position="1"/>
        <end position="24"/>
    </location>
</feature>
<evidence type="ECO:0000256" key="1">
    <source>
        <dbReference type="SAM" id="MobiDB-lite"/>
    </source>
</evidence>
<sequence length="165" mass="17074">MAVRDTDESGGSDGRVAAGHEHAGPDSKVRLVAVRDQPLSLDEVTSAVQAPGVGGIVTFTGLVRDHDGGRGVLALGYSAHPSAERVLAQVAREIAERDGVVAVAATHRVGDLAVGDLAVVLAVGAAHRGEAFAAGRDFIDTLKARVPIWKHQVFDDGSDEWVGTP</sequence>
<name>K6WTH8_9MICO</name>
<dbReference type="PANTHER" id="PTHR23404">
    <property type="entry name" value="MOLYBDOPTERIN SYNTHASE RELATED"/>
    <property type="match status" value="1"/>
</dbReference>
<protein>
    <submittedName>
        <fullName evidence="2">Molybdopterin synthase catalytic subunit</fullName>
    </submittedName>
</protein>
<reference evidence="2 3" key="1">
    <citation type="submission" date="2012-08" db="EMBL/GenBank/DDBJ databases">
        <title>Whole genome shotgun sequence of Kineosphaera limosa NBRC 100340.</title>
        <authorList>
            <person name="Yoshida I."/>
            <person name="Isaki S."/>
            <person name="Hosoyama A."/>
            <person name="Tsuchikane K."/>
            <person name="Katsumata H."/>
            <person name="Ando Y."/>
            <person name="Ohji S."/>
            <person name="Hamada M."/>
            <person name="Tamura T."/>
            <person name="Yamazoe A."/>
            <person name="Yamazaki S."/>
            <person name="Fujita N."/>
        </authorList>
    </citation>
    <scope>NUCLEOTIDE SEQUENCE [LARGE SCALE GENOMIC DNA]</scope>
    <source>
        <strain evidence="2 3">NBRC 100340</strain>
    </source>
</reference>
<dbReference type="AlphaFoldDB" id="K6WTH8"/>
<dbReference type="eggNOG" id="COG0314">
    <property type="taxonomic scope" value="Bacteria"/>
</dbReference>
<keyword evidence="3" id="KW-1185">Reference proteome</keyword>
<dbReference type="Pfam" id="PF02391">
    <property type="entry name" value="MoaE"/>
    <property type="match status" value="1"/>
</dbReference>
<dbReference type="Proteomes" id="UP000008366">
    <property type="component" value="Unassembled WGS sequence"/>
</dbReference>
<proteinExistence type="predicted"/>
<evidence type="ECO:0000313" key="2">
    <source>
        <dbReference type="EMBL" id="GAB97161.1"/>
    </source>
</evidence>
<dbReference type="EMBL" id="BAHD01000058">
    <property type="protein sequence ID" value="GAB97161.1"/>
    <property type="molecule type" value="Genomic_DNA"/>
</dbReference>
<dbReference type="InterPro" id="IPR036563">
    <property type="entry name" value="MoaE_sf"/>
</dbReference>
<dbReference type="RefSeq" id="WP_006593693.1">
    <property type="nucleotide sequence ID" value="NZ_BAHD01000058.1"/>
</dbReference>
<dbReference type="InterPro" id="IPR003448">
    <property type="entry name" value="Mopterin_biosynth_MoaE"/>
</dbReference>
<accession>K6WTH8</accession>